<accession>A0A0F9FZU2</accession>
<sequence length="76" mass="8329">MEITVIKADLSNAETGGGFREVKAEITLDSSLPYRQQRNTLLYEALGSMLDYVISHEELLDISIALGDALDQLGSE</sequence>
<reference evidence="1" key="1">
    <citation type="journal article" date="2015" name="Nature">
        <title>Complex archaea that bridge the gap between prokaryotes and eukaryotes.</title>
        <authorList>
            <person name="Spang A."/>
            <person name="Saw J.H."/>
            <person name="Jorgensen S.L."/>
            <person name="Zaremba-Niedzwiedzka K."/>
            <person name="Martijn J."/>
            <person name="Lind A.E."/>
            <person name="van Eijk R."/>
            <person name="Schleper C."/>
            <person name="Guy L."/>
            <person name="Ettema T.J."/>
        </authorList>
    </citation>
    <scope>NUCLEOTIDE SEQUENCE</scope>
</reference>
<gene>
    <name evidence="1" type="ORF">LCGC14_2180960</name>
</gene>
<dbReference type="AlphaFoldDB" id="A0A0F9FZU2"/>
<protein>
    <submittedName>
        <fullName evidence="1">Uncharacterized protein</fullName>
    </submittedName>
</protein>
<proteinExistence type="predicted"/>
<name>A0A0F9FZU2_9ZZZZ</name>
<dbReference type="EMBL" id="LAZR01028360">
    <property type="protein sequence ID" value="KKL62850.1"/>
    <property type="molecule type" value="Genomic_DNA"/>
</dbReference>
<organism evidence="1">
    <name type="scientific">marine sediment metagenome</name>
    <dbReference type="NCBI Taxonomy" id="412755"/>
    <lineage>
        <taxon>unclassified sequences</taxon>
        <taxon>metagenomes</taxon>
        <taxon>ecological metagenomes</taxon>
    </lineage>
</organism>
<comment type="caution">
    <text evidence="1">The sequence shown here is derived from an EMBL/GenBank/DDBJ whole genome shotgun (WGS) entry which is preliminary data.</text>
</comment>
<evidence type="ECO:0000313" key="1">
    <source>
        <dbReference type="EMBL" id="KKL62850.1"/>
    </source>
</evidence>